<keyword evidence="4" id="KW-1185">Reference proteome</keyword>
<evidence type="ECO:0008006" key="5">
    <source>
        <dbReference type="Google" id="ProtNLM"/>
    </source>
</evidence>
<dbReference type="eggNOG" id="ENOG5032RMD">
    <property type="taxonomic scope" value="Bacteria"/>
</dbReference>
<dbReference type="STRING" id="1993.SAMN04489713_102672"/>
<evidence type="ECO:0000313" key="3">
    <source>
        <dbReference type="EMBL" id="SFN64364.1"/>
    </source>
</evidence>
<feature type="compositionally biased region" description="Low complexity" evidence="1">
    <location>
        <begin position="24"/>
        <end position="36"/>
    </location>
</feature>
<organism evidence="3 4">
    <name type="scientific">Actinomadura madurae</name>
    <dbReference type="NCBI Taxonomy" id="1993"/>
    <lineage>
        <taxon>Bacteria</taxon>
        <taxon>Bacillati</taxon>
        <taxon>Actinomycetota</taxon>
        <taxon>Actinomycetes</taxon>
        <taxon>Streptosporangiales</taxon>
        <taxon>Thermomonosporaceae</taxon>
        <taxon>Actinomadura</taxon>
    </lineage>
</organism>
<dbReference type="InParanoid" id="A0A1I5APF6"/>
<feature type="transmembrane region" description="Helical" evidence="2">
    <location>
        <begin position="79"/>
        <end position="98"/>
    </location>
</feature>
<sequence>MPEPEHEDVREPAGGRPETRAGDGARAGAGTRAGAEGRPGGTASGPGRLLVAVYAVFALAAGARAGVQIATKFSDAPVAYLLSALAAAVYVLATVALARGGRTSFRIAVAACSTELAGVLVVGTLSVIDTAAFPDETVWSMFGRGYGFVPLVLPVLGLLWLRRTAREGGGASAGGGRPVNGGV</sequence>
<feature type="transmembrane region" description="Helical" evidence="2">
    <location>
        <begin position="49"/>
        <end position="67"/>
    </location>
</feature>
<evidence type="ECO:0000256" key="1">
    <source>
        <dbReference type="SAM" id="MobiDB-lite"/>
    </source>
</evidence>
<dbReference type="Proteomes" id="UP000183413">
    <property type="component" value="Unassembled WGS sequence"/>
</dbReference>
<name>A0A1I5APF6_9ACTN</name>
<feature type="transmembrane region" description="Helical" evidence="2">
    <location>
        <begin position="105"/>
        <end position="125"/>
    </location>
</feature>
<keyword evidence="2" id="KW-0812">Transmembrane</keyword>
<keyword evidence="2" id="KW-0472">Membrane</keyword>
<dbReference type="AlphaFoldDB" id="A0A1I5APF6"/>
<reference evidence="3 4" key="1">
    <citation type="submission" date="2016-10" db="EMBL/GenBank/DDBJ databases">
        <authorList>
            <person name="de Groot N.N."/>
        </authorList>
    </citation>
    <scope>NUCLEOTIDE SEQUENCE [LARGE SCALE GENOMIC DNA]</scope>
    <source>
        <strain evidence="3 4">DSM 43067</strain>
    </source>
</reference>
<keyword evidence="2" id="KW-1133">Transmembrane helix</keyword>
<gene>
    <name evidence="3" type="ORF">SAMN04489713_102672</name>
</gene>
<feature type="region of interest" description="Disordered" evidence="1">
    <location>
        <begin position="1"/>
        <end position="42"/>
    </location>
</feature>
<protein>
    <recommendedName>
        <fullName evidence="5">Integral membrane protein</fullName>
    </recommendedName>
</protein>
<evidence type="ECO:0000256" key="2">
    <source>
        <dbReference type="SAM" id="Phobius"/>
    </source>
</evidence>
<evidence type="ECO:0000313" key="4">
    <source>
        <dbReference type="Proteomes" id="UP000183413"/>
    </source>
</evidence>
<feature type="compositionally biased region" description="Basic and acidic residues" evidence="1">
    <location>
        <begin position="7"/>
        <end position="23"/>
    </location>
</feature>
<accession>A0A1I5APF6</accession>
<feature type="transmembrane region" description="Helical" evidence="2">
    <location>
        <begin position="145"/>
        <end position="161"/>
    </location>
</feature>
<proteinExistence type="predicted"/>
<dbReference type="EMBL" id="FOVH01000002">
    <property type="protein sequence ID" value="SFN64364.1"/>
    <property type="molecule type" value="Genomic_DNA"/>
</dbReference>